<dbReference type="EMBL" id="MHIM01000028">
    <property type="protein sequence ID" value="OGY51960.1"/>
    <property type="molecule type" value="Genomic_DNA"/>
</dbReference>
<proteinExistence type="predicted"/>
<dbReference type="InterPro" id="IPR052159">
    <property type="entry name" value="Competence_DNA_uptake"/>
</dbReference>
<feature type="transmembrane region" description="Helical" evidence="6">
    <location>
        <begin position="416"/>
        <end position="439"/>
    </location>
</feature>
<evidence type="ECO:0000256" key="5">
    <source>
        <dbReference type="ARBA" id="ARBA00023136"/>
    </source>
</evidence>
<gene>
    <name evidence="9" type="ORF">A3A02_01490</name>
</gene>
<keyword evidence="5 6" id="KW-0472">Membrane</keyword>
<comment type="caution">
    <text evidence="9">The sequence shown here is derived from an EMBL/GenBank/DDBJ whole genome shotgun (WGS) entry which is preliminary data.</text>
</comment>
<feature type="transmembrane region" description="Helical" evidence="6">
    <location>
        <begin position="351"/>
        <end position="371"/>
    </location>
</feature>
<dbReference type="InterPro" id="IPR025405">
    <property type="entry name" value="DUF4131"/>
</dbReference>
<name>A0A1G1YJU8_9BACT</name>
<dbReference type="PANTHER" id="PTHR30619">
    <property type="entry name" value="DNA INTERNALIZATION/COMPETENCE PROTEIN COMEC/REC2"/>
    <property type="match status" value="1"/>
</dbReference>
<feature type="transmembrane region" description="Helical" evidence="6">
    <location>
        <begin position="476"/>
        <end position="500"/>
    </location>
</feature>
<feature type="domain" description="DUF4131" evidence="8">
    <location>
        <begin position="30"/>
        <end position="184"/>
    </location>
</feature>
<dbReference type="InterPro" id="IPR004477">
    <property type="entry name" value="ComEC_N"/>
</dbReference>
<feature type="transmembrane region" description="Helical" evidence="6">
    <location>
        <begin position="451"/>
        <end position="470"/>
    </location>
</feature>
<dbReference type="Pfam" id="PF03772">
    <property type="entry name" value="Competence"/>
    <property type="match status" value="1"/>
</dbReference>
<protein>
    <recommendedName>
        <fullName evidence="11">ComEC/Rec2-related protein domain-containing protein</fullName>
    </recommendedName>
</protein>
<evidence type="ECO:0000256" key="3">
    <source>
        <dbReference type="ARBA" id="ARBA00022692"/>
    </source>
</evidence>
<dbReference type="PANTHER" id="PTHR30619:SF7">
    <property type="entry name" value="BETA-LACTAMASE DOMAIN PROTEIN"/>
    <property type="match status" value="1"/>
</dbReference>
<dbReference type="GO" id="GO:0005886">
    <property type="term" value="C:plasma membrane"/>
    <property type="evidence" value="ECO:0007669"/>
    <property type="project" value="UniProtKB-SubCell"/>
</dbReference>
<evidence type="ECO:0000259" key="8">
    <source>
        <dbReference type="Pfam" id="PF13567"/>
    </source>
</evidence>
<evidence type="ECO:0000256" key="1">
    <source>
        <dbReference type="ARBA" id="ARBA00004651"/>
    </source>
</evidence>
<feature type="transmembrane region" description="Helical" evidence="6">
    <location>
        <begin position="327"/>
        <end position="345"/>
    </location>
</feature>
<evidence type="ECO:0000313" key="9">
    <source>
        <dbReference type="EMBL" id="OGY51960.1"/>
    </source>
</evidence>
<evidence type="ECO:0008006" key="11">
    <source>
        <dbReference type="Google" id="ProtNLM"/>
    </source>
</evidence>
<evidence type="ECO:0000256" key="2">
    <source>
        <dbReference type="ARBA" id="ARBA00022475"/>
    </source>
</evidence>
<dbReference type="NCBIfam" id="TIGR00360">
    <property type="entry name" value="ComEC_N-term"/>
    <property type="match status" value="1"/>
</dbReference>
<feature type="transmembrane region" description="Helical" evidence="6">
    <location>
        <begin position="58"/>
        <end position="75"/>
    </location>
</feature>
<sequence length="511" mass="57141">MAEVNLSHSQIFLFCLAAWLIGIALASFFSFNIFLVFCLILIGLLALIISWSRPSRRLAFFCWLFLFLGIFRLALSSPDFSDNSKIYHYLGETQKFSGTINNIDSRLSYQKLTIEADTLISGRAKGKISGQVLVNANLFPRFQLGDRVAVECLLSKPSKIQDFDYEKYLARYNIYALCRLAQVSKISSFFDDFKIGERILSQPLMTVKFFLFSFKSQLARALALSLPEPKASFFQGFILNERGNISQTWLDKFSLVGLTHVIAISGSHIVVIIAIISALLVYFGLARPRTFWLVVIIISAYTLMIGAPASAVRSVIMASALLYAQKIGRLANSANAVIFAAALMALVNPKIIIFDVGFQLSFLAVLGLIYLEPILRPKLSWLPNFLNLPELVSVSLAAQIATLPLIAFNFHRWSLLALLANLLVLPLVPLMMISGFVTAFSGALFLPLGRLFGLVSWFLGGYFLLVSDYLSRWPLAALALSANWSALWLLLYLPILFWCWPARRKIKIQPT</sequence>
<evidence type="ECO:0000259" key="7">
    <source>
        <dbReference type="Pfam" id="PF03772"/>
    </source>
</evidence>
<feature type="transmembrane region" description="Helical" evidence="6">
    <location>
        <begin position="6"/>
        <end position="26"/>
    </location>
</feature>
<comment type="subcellular location">
    <subcellularLocation>
        <location evidence="1">Cell membrane</location>
        <topology evidence="1">Multi-pass membrane protein</topology>
    </subcellularLocation>
</comment>
<feature type="domain" description="ComEC/Rec2-related protein" evidence="7">
    <location>
        <begin position="238"/>
        <end position="503"/>
    </location>
</feature>
<keyword evidence="2" id="KW-1003">Cell membrane</keyword>
<organism evidence="9 10">
    <name type="scientific">Candidatus Buchananbacteria bacterium RIFCSPLOWO2_01_FULL_39_33</name>
    <dbReference type="NCBI Taxonomy" id="1797543"/>
    <lineage>
        <taxon>Bacteria</taxon>
        <taxon>Candidatus Buchananiibacteriota</taxon>
    </lineage>
</organism>
<dbReference type="Proteomes" id="UP000177376">
    <property type="component" value="Unassembled WGS sequence"/>
</dbReference>
<dbReference type="AlphaFoldDB" id="A0A1G1YJU8"/>
<keyword evidence="3 6" id="KW-0812">Transmembrane</keyword>
<dbReference type="Pfam" id="PF13567">
    <property type="entry name" value="DUF4131"/>
    <property type="match status" value="1"/>
</dbReference>
<reference evidence="9 10" key="1">
    <citation type="journal article" date="2016" name="Nat. Commun.">
        <title>Thousands of microbial genomes shed light on interconnected biogeochemical processes in an aquifer system.</title>
        <authorList>
            <person name="Anantharaman K."/>
            <person name="Brown C.T."/>
            <person name="Hug L.A."/>
            <person name="Sharon I."/>
            <person name="Castelle C.J."/>
            <person name="Probst A.J."/>
            <person name="Thomas B.C."/>
            <person name="Singh A."/>
            <person name="Wilkins M.J."/>
            <person name="Karaoz U."/>
            <person name="Brodie E.L."/>
            <person name="Williams K.H."/>
            <person name="Hubbard S.S."/>
            <person name="Banfield J.F."/>
        </authorList>
    </citation>
    <scope>NUCLEOTIDE SEQUENCE [LARGE SCALE GENOMIC DNA]</scope>
</reference>
<evidence type="ECO:0000313" key="10">
    <source>
        <dbReference type="Proteomes" id="UP000177376"/>
    </source>
</evidence>
<accession>A0A1G1YJU8</accession>
<feature type="transmembrane region" description="Helical" evidence="6">
    <location>
        <begin position="291"/>
        <end position="315"/>
    </location>
</feature>
<evidence type="ECO:0000256" key="6">
    <source>
        <dbReference type="SAM" id="Phobius"/>
    </source>
</evidence>
<feature type="transmembrane region" description="Helical" evidence="6">
    <location>
        <begin position="33"/>
        <end position="52"/>
    </location>
</feature>
<evidence type="ECO:0000256" key="4">
    <source>
        <dbReference type="ARBA" id="ARBA00022989"/>
    </source>
</evidence>
<keyword evidence="4 6" id="KW-1133">Transmembrane helix</keyword>
<feature type="transmembrane region" description="Helical" evidence="6">
    <location>
        <begin position="261"/>
        <end position="285"/>
    </location>
</feature>